<accession>A0AAD4TDW4</accession>
<comment type="caution">
    <text evidence="1">The sequence shown here is derived from an EMBL/GenBank/DDBJ whole genome shotgun (WGS) entry which is preliminary data.</text>
</comment>
<dbReference type="AlphaFoldDB" id="A0AAD4TDW4"/>
<feature type="non-terminal residue" evidence="1">
    <location>
        <position position="1"/>
    </location>
</feature>
<reference evidence="1" key="1">
    <citation type="submission" date="2022-04" db="EMBL/GenBank/DDBJ databases">
        <title>A functionally conserved STORR gene fusion in Papaver species that diverged 16.8 million years ago.</title>
        <authorList>
            <person name="Catania T."/>
        </authorList>
    </citation>
    <scope>NUCLEOTIDE SEQUENCE</scope>
    <source>
        <strain evidence="1">S-188037</strain>
    </source>
</reference>
<dbReference type="EMBL" id="JAJJMB010002292">
    <property type="protein sequence ID" value="KAI3952253.1"/>
    <property type="molecule type" value="Genomic_DNA"/>
</dbReference>
<proteinExistence type="predicted"/>
<evidence type="ECO:0000313" key="2">
    <source>
        <dbReference type="Proteomes" id="UP001202328"/>
    </source>
</evidence>
<organism evidence="1 2">
    <name type="scientific">Papaver atlanticum</name>
    <dbReference type="NCBI Taxonomy" id="357466"/>
    <lineage>
        <taxon>Eukaryota</taxon>
        <taxon>Viridiplantae</taxon>
        <taxon>Streptophyta</taxon>
        <taxon>Embryophyta</taxon>
        <taxon>Tracheophyta</taxon>
        <taxon>Spermatophyta</taxon>
        <taxon>Magnoliopsida</taxon>
        <taxon>Ranunculales</taxon>
        <taxon>Papaveraceae</taxon>
        <taxon>Papaveroideae</taxon>
        <taxon>Papaver</taxon>
    </lineage>
</organism>
<evidence type="ECO:0000313" key="1">
    <source>
        <dbReference type="EMBL" id="KAI3952253.1"/>
    </source>
</evidence>
<sequence length="123" mass="14077">MLRVIDPLDTSSLNHSLHIGSKLWWCSCSIQLLVPQIMILKEQLKDSSKVSFRVQYPHNSENISREDCREFKQTRYACRILLRPLTAVEVMKLRVSALSVASLYCIRAISRCVSVVEAVVMPQ</sequence>
<protein>
    <submittedName>
        <fullName evidence="1">Uncharacterized protein</fullName>
    </submittedName>
</protein>
<name>A0AAD4TDW4_9MAGN</name>
<keyword evidence="2" id="KW-1185">Reference proteome</keyword>
<gene>
    <name evidence="1" type="ORF">MKW98_005948</name>
</gene>
<dbReference type="Proteomes" id="UP001202328">
    <property type="component" value="Unassembled WGS sequence"/>
</dbReference>